<feature type="region of interest" description="Disordered" evidence="5">
    <location>
        <begin position="162"/>
        <end position="197"/>
    </location>
</feature>
<evidence type="ECO:0000256" key="4">
    <source>
        <dbReference type="ARBA" id="ARBA00023136"/>
    </source>
</evidence>
<comment type="caution">
    <text evidence="7">The sequence shown here is derived from an EMBL/GenBank/DDBJ whole genome shotgun (WGS) entry which is preliminary data.</text>
</comment>
<dbReference type="Proteomes" id="UP000887320">
    <property type="component" value="Unassembled WGS sequence"/>
</dbReference>
<accession>A0A077L5T8</accession>
<evidence type="ECO:0000256" key="6">
    <source>
        <dbReference type="SAM" id="Phobius"/>
    </source>
</evidence>
<keyword evidence="4 6" id="KW-0472">Membrane</keyword>
<evidence type="ECO:0000256" key="2">
    <source>
        <dbReference type="ARBA" id="ARBA00022692"/>
    </source>
</evidence>
<dbReference type="EMBL" id="JAHWXT010000009">
    <property type="protein sequence ID" value="MCF0266714.1"/>
    <property type="molecule type" value="Genomic_DNA"/>
</dbReference>
<dbReference type="PANTHER" id="PTHR36926:SF1">
    <property type="entry name" value="COLICIN V PRODUCTION PROTEIN"/>
    <property type="match status" value="1"/>
</dbReference>
<name>A0A077L5T8_ACIGI</name>
<dbReference type="InterPro" id="IPR052719">
    <property type="entry name" value="CvpA-like"/>
</dbReference>
<reference evidence="7" key="1">
    <citation type="submission" date="2021-07" db="EMBL/GenBank/DDBJ databases">
        <authorList>
            <person name="Fernandez M."/>
            <person name="Pereira P."/>
            <person name="Torres Tejerizo G.A."/>
            <person name="Gonzalez P."/>
            <person name="Agostini E."/>
        </authorList>
    </citation>
    <scope>NUCLEOTIDE SEQUENCE</scope>
    <source>
        <strain evidence="7">SFC 500-1A</strain>
    </source>
</reference>
<gene>
    <name evidence="7" type="ORF">KW868_19870</name>
</gene>
<sequence length="197" mass="21350">MNTLDIIILILLLIGGLNGLRQGFVKAFANLIGWIFALIVGAKYANIIAPSMSALSQDPVVQKIAAFAFIVLVIIVLTWIVTALLNQILKTLKLGPLNRLAGSALGTLKGLFIVLITMQGLGPWVESSPTWKQSKFIQTLLPFAPLASEISKDAANEALHHIHSEDRSDDTSVTKADRSSDTQSDEKSAHSTKNPFY</sequence>
<keyword evidence="3 6" id="KW-1133">Transmembrane helix</keyword>
<evidence type="ECO:0000313" key="7">
    <source>
        <dbReference type="EMBL" id="MCF0266714.1"/>
    </source>
</evidence>
<protein>
    <submittedName>
        <fullName evidence="7">CvpA family protein</fullName>
    </submittedName>
</protein>
<evidence type="ECO:0000256" key="1">
    <source>
        <dbReference type="ARBA" id="ARBA00004141"/>
    </source>
</evidence>
<dbReference type="RefSeq" id="WP_004719444.1">
    <property type="nucleotide sequence ID" value="NZ_AP014630.1"/>
</dbReference>
<feature type="compositionally biased region" description="Basic and acidic residues" evidence="5">
    <location>
        <begin position="162"/>
        <end position="189"/>
    </location>
</feature>
<organism evidence="7 8">
    <name type="scientific">Acinetobacter guillouiae</name>
    <name type="common">Acinetobacter genomosp. 11</name>
    <dbReference type="NCBI Taxonomy" id="106649"/>
    <lineage>
        <taxon>Bacteria</taxon>
        <taxon>Pseudomonadati</taxon>
        <taxon>Pseudomonadota</taxon>
        <taxon>Gammaproteobacteria</taxon>
        <taxon>Moraxellales</taxon>
        <taxon>Moraxellaceae</taxon>
        <taxon>Acinetobacter</taxon>
    </lineage>
</organism>
<keyword evidence="2 6" id="KW-0812">Transmembrane</keyword>
<dbReference type="GO" id="GO:0016020">
    <property type="term" value="C:membrane"/>
    <property type="evidence" value="ECO:0007669"/>
    <property type="project" value="UniProtKB-SubCell"/>
</dbReference>
<dbReference type="STRING" id="106649.GCA_000829655_02398"/>
<dbReference type="GO" id="GO:0009403">
    <property type="term" value="P:toxin biosynthetic process"/>
    <property type="evidence" value="ECO:0007669"/>
    <property type="project" value="InterPro"/>
</dbReference>
<dbReference type="Pfam" id="PF02674">
    <property type="entry name" value="Colicin_V"/>
    <property type="match status" value="1"/>
</dbReference>
<feature type="transmembrane region" description="Helical" evidence="6">
    <location>
        <begin position="64"/>
        <end position="85"/>
    </location>
</feature>
<evidence type="ECO:0000313" key="8">
    <source>
        <dbReference type="Proteomes" id="UP000887320"/>
    </source>
</evidence>
<dbReference type="PANTHER" id="PTHR36926">
    <property type="entry name" value="COLICIN V PRODUCTION PROTEIN"/>
    <property type="match status" value="1"/>
</dbReference>
<feature type="transmembrane region" description="Helical" evidence="6">
    <location>
        <begin position="105"/>
        <end position="125"/>
    </location>
</feature>
<dbReference type="AlphaFoldDB" id="A0A077L5T8"/>
<comment type="subcellular location">
    <subcellularLocation>
        <location evidence="1">Membrane</location>
        <topology evidence="1">Multi-pass membrane protein</topology>
    </subcellularLocation>
</comment>
<feature type="transmembrane region" description="Helical" evidence="6">
    <location>
        <begin position="31"/>
        <end position="52"/>
    </location>
</feature>
<evidence type="ECO:0000256" key="5">
    <source>
        <dbReference type="SAM" id="MobiDB-lite"/>
    </source>
</evidence>
<dbReference type="KEGG" id="agu:AS4_25940"/>
<dbReference type="GeneID" id="67744650"/>
<dbReference type="InterPro" id="IPR003825">
    <property type="entry name" value="Colicin-V_CvpA"/>
</dbReference>
<evidence type="ECO:0000256" key="3">
    <source>
        <dbReference type="ARBA" id="ARBA00022989"/>
    </source>
</evidence>
<proteinExistence type="predicted"/>